<comment type="similarity">
    <text evidence="2">Belongs to the glycosyl hydrolase 33 family.</text>
</comment>
<gene>
    <name evidence="6" type="ORF">HMPREF9004_1801</name>
</gene>
<evidence type="ECO:0000256" key="4">
    <source>
        <dbReference type="SAM" id="MobiDB-lite"/>
    </source>
</evidence>
<dbReference type="GO" id="GO:0016020">
    <property type="term" value="C:membrane"/>
    <property type="evidence" value="ECO:0007669"/>
    <property type="project" value="TreeGrafter"/>
</dbReference>
<dbReference type="HOGENOM" id="CLU_024620_1_2_11"/>
<dbReference type="STRING" id="888050.HMPREF9004_1801"/>
<dbReference type="InterPro" id="IPR011040">
    <property type="entry name" value="Sialidase"/>
</dbReference>
<evidence type="ECO:0000313" key="7">
    <source>
        <dbReference type="Proteomes" id="UP000013015"/>
    </source>
</evidence>
<dbReference type="GO" id="GO:0004308">
    <property type="term" value="F:exo-alpha-sialidase activity"/>
    <property type="evidence" value="ECO:0007669"/>
    <property type="project" value="UniProtKB-EC"/>
</dbReference>
<dbReference type="PANTHER" id="PTHR10628:SF30">
    <property type="entry name" value="EXO-ALPHA-SIALIDASE"/>
    <property type="match status" value="1"/>
</dbReference>
<dbReference type="PATRIC" id="fig|888050.3.peg.1728"/>
<organism evidence="6 7">
    <name type="scientific">Schaalia cardiffensis F0333</name>
    <dbReference type="NCBI Taxonomy" id="888050"/>
    <lineage>
        <taxon>Bacteria</taxon>
        <taxon>Bacillati</taxon>
        <taxon>Actinomycetota</taxon>
        <taxon>Actinomycetes</taxon>
        <taxon>Actinomycetales</taxon>
        <taxon>Actinomycetaceae</taxon>
        <taxon>Schaalia</taxon>
    </lineage>
</organism>
<name>N6X8G3_9ACTO</name>
<dbReference type="Gene3D" id="2.120.10.10">
    <property type="match status" value="1"/>
</dbReference>
<protein>
    <recommendedName>
        <fullName evidence="3">exo-alpha-sialidase</fullName>
        <ecNumber evidence="3">3.2.1.18</ecNumber>
    </recommendedName>
</protein>
<accession>N6X8G3</accession>
<dbReference type="AlphaFoldDB" id="N6X8G3"/>
<proteinExistence type="inferred from homology"/>
<dbReference type="InterPro" id="IPR036278">
    <property type="entry name" value="Sialidase_sf"/>
</dbReference>
<evidence type="ECO:0000259" key="5">
    <source>
        <dbReference type="Pfam" id="PF13088"/>
    </source>
</evidence>
<evidence type="ECO:0000256" key="2">
    <source>
        <dbReference type="ARBA" id="ARBA00009348"/>
    </source>
</evidence>
<dbReference type="Pfam" id="PF13088">
    <property type="entry name" value="BNR_2"/>
    <property type="match status" value="1"/>
</dbReference>
<dbReference type="EC" id="3.2.1.18" evidence="3"/>
<sequence length="524" mass="54442">MTSLKVRVLAEAGTPFPGSAFPSPLYRIPALTQTKSGRIIAAFDVRSDWRDLPAEFDIALRVSDDLGHTWSEPRALHSHSEGFGVGDASLLTDPLTGRVFCWHVGSHGESFFSAKVGGPGLELWLSYSDDEGETWTHRDLSELRPENVGGMFTSSGNGAIGADGTLYQPFVCRVDEESYACIAASRDHGETWVLGELVGPDCDENKVIEVGNTGLGAESSGVSSTGAQLGEGTGSRTLLMLARARPLARLARSTDAGRTFTEAVAAPALVDPSCNGGIARLGNLLVVSLPDHPSERTRLSLRISGDGGVTWSEAILVDPGAAAYSDLIALADGSLALAWETDDYQRILFARIEAEELGIEAGTGSSEDEDAQRGDEDAWLSGEGVRGGDEDARDGGVGAEIRNEGVQGGAEGALGGGEGRQSVGAQSGNVGVRGVGTWDGGAGVQSGNEGSRGGDVNPRYVPAHTPPEVSVSSEANALARSGVCCGAKVFAFSMEKASLQPRGVPGAFAKPPVITGESVSFLQK</sequence>
<comment type="caution">
    <text evidence="6">The sequence shown here is derived from an EMBL/GenBank/DDBJ whole genome shotgun (WGS) entry which is preliminary data.</text>
</comment>
<dbReference type="GO" id="GO:0005737">
    <property type="term" value="C:cytoplasm"/>
    <property type="evidence" value="ECO:0007669"/>
    <property type="project" value="TreeGrafter"/>
</dbReference>
<feature type="region of interest" description="Disordered" evidence="4">
    <location>
        <begin position="360"/>
        <end position="422"/>
    </location>
</feature>
<evidence type="ECO:0000256" key="3">
    <source>
        <dbReference type="ARBA" id="ARBA00012733"/>
    </source>
</evidence>
<keyword evidence="7" id="KW-1185">Reference proteome</keyword>
<comment type="catalytic activity">
    <reaction evidence="1">
        <text>Hydrolysis of alpha-(2-&gt;3)-, alpha-(2-&gt;6)-, alpha-(2-&gt;8)- glycosidic linkages of terminal sialic acid residues in oligosaccharides, glycoproteins, glycolipids, colominic acid and synthetic substrates.</text>
        <dbReference type="EC" id="3.2.1.18"/>
    </reaction>
</comment>
<dbReference type="Proteomes" id="UP000013015">
    <property type="component" value="Unassembled WGS sequence"/>
</dbReference>
<dbReference type="EMBL" id="AQHZ01000026">
    <property type="protein sequence ID" value="ENO17453.1"/>
    <property type="molecule type" value="Genomic_DNA"/>
</dbReference>
<dbReference type="GO" id="GO:0006689">
    <property type="term" value="P:ganglioside catabolic process"/>
    <property type="evidence" value="ECO:0007669"/>
    <property type="project" value="TreeGrafter"/>
</dbReference>
<evidence type="ECO:0000256" key="1">
    <source>
        <dbReference type="ARBA" id="ARBA00000427"/>
    </source>
</evidence>
<dbReference type="SUPFAM" id="SSF50939">
    <property type="entry name" value="Sialidases"/>
    <property type="match status" value="1"/>
</dbReference>
<evidence type="ECO:0000313" key="6">
    <source>
        <dbReference type="EMBL" id="ENO17453.1"/>
    </source>
</evidence>
<dbReference type="GO" id="GO:0009313">
    <property type="term" value="P:oligosaccharide catabolic process"/>
    <property type="evidence" value="ECO:0007669"/>
    <property type="project" value="TreeGrafter"/>
</dbReference>
<dbReference type="InterPro" id="IPR026856">
    <property type="entry name" value="Sialidase_fam"/>
</dbReference>
<feature type="domain" description="Sialidase" evidence="5">
    <location>
        <begin position="57"/>
        <end position="335"/>
    </location>
</feature>
<dbReference type="eggNOG" id="COG4409">
    <property type="taxonomic scope" value="Bacteria"/>
</dbReference>
<dbReference type="CDD" id="cd15482">
    <property type="entry name" value="Sialidase_non-viral"/>
    <property type="match status" value="1"/>
</dbReference>
<reference evidence="6 7" key="1">
    <citation type="submission" date="2013-03" db="EMBL/GenBank/DDBJ databases">
        <title>Reference genome for the Human Microbiome Project.</title>
        <authorList>
            <person name="Aqrawi P."/>
            <person name="Ayvaz T."/>
            <person name="Bess C."/>
            <person name="Blankenburg K."/>
            <person name="Coyle M."/>
            <person name="Deng J."/>
            <person name="Forbes L."/>
            <person name="Fowler G."/>
            <person name="Francisco L."/>
            <person name="Fu Q."/>
            <person name="Gibbs R."/>
            <person name="Gross S."/>
            <person name="Gubbala S."/>
            <person name="Hale W."/>
            <person name="Hemphill L."/>
            <person name="Highlander S."/>
            <person name="Hirani K."/>
            <person name="Jackson L."/>
            <person name="Jakkamsetti A."/>
            <person name="Javaid M."/>
            <person name="Jayaseelan J.C."/>
            <person name="Jiang H."/>
            <person name="Joshi V."/>
            <person name="Korchina V."/>
            <person name="Kovar C."/>
            <person name="Lara F."/>
            <person name="Lee S."/>
            <person name="Liu Y."/>
            <person name="Mata R."/>
            <person name="Mathew T."/>
            <person name="Munidasa M."/>
            <person name="Muzny D."/>
            <person name="Nazareth L."/>
            <person name="Ngo R."/>
            <person name="Nguyen L."/>
            <person name="Nguyen N."/>
            <person name="Okwuonu G."/>
            <person name="Ongeri F."/>
            <person name="Palculict T."/>
            <person name="Patil S."/>
            <person name="Petrosino J."/>
            <person name="Pham C."/>
            <person name="Pham P."/>
            <person name="Pu L.-L."/>
            <person name="Qin X."/>
            <person name="Qu J."/>
            <person name="Reid J."/>
            <person name="Ross M."/>
            <person name="Ruth R."/>
            <person name="Saada N."/>
            <person name="San Lucas F."/>
            <person name="Santibanez J."/>
            <person name="Shang Y."/>
            <person name="Simmons D."/>
            <person name="Song X.-Z."/>
            <person name="Tang L.-Y."/>
            <person name="Thornton R."/>
            <person name="Warren J."/>
            <person name="Weissenberger G."/>
            <person name="Wilczek-Boney K."/>
            <person name="Worley K."/>
            <person name="Youmans B."/>
            <person name="Zhang J."/>
            <person name="Zhang L."/>
            <person name="Zhao Z."/>
            <person name="Zhou C."/>
            <person name="Zhu D."/>
            <person name="Zhu Y."/>
        </authorList>
    </citation>
    <scope>NUCLEOTIDE SEQUENCE [LARGE SCALE GENOMIC DNA]</scope>
    <source>
        <strain evidence="6 7">F0333</strain>
    </source>
</reference>
<dbReference type="PANTHER" id="PTHR10628">
    <property type="entry name" value="SIALIDASE"/>
    <property type="match status" value="1"/>
</dbReference>
<feature type="compositionally biased region" description="Gly residues" evidence="4">
    <location>
        <begin position="406"/>
        <end position="419"/>
    </location>
</feature>
<dbReference type="RefSeq" id="WP_005964685.1">
    <property type="nucleotide sequence ID" value="NZ_CP040505.1"/>
</dbReference>